<dbReference type="Gene3D" id="2.170.270.10">
    <property type="entry name" value="SET domain"/>
    <property type="match status" value="1"/>
</dbReference>
<gene>
    <name evidence="1" type="ORF">OFUS_LOCUS7468</name>
</gene>
<proteinExistence type="predicted"/>
<reference evidence="1" key="1">
    <citation type="submission" date="2022-03" db="EMBL/GenBank/DDBJ databases">
        <authorList>
            <person name="Martin C."/>
        </authorList>
    </citation>
    <scope>NUCLEOTIDE SEQUENCE</scope>
</reference>
<accession>A0A8S4NKE2</accession>
<dbReference type="OrthoDB" id="6433683at2759"/>
<organism evidence="1 2">
    <name type="scientific">Owenia fusiformis</name>
    <name type="common">Polychaete worm</name>
    <dbReference type="NCBI Taxonomy" id="6347"/>
    <lineage>
        <taxon>Eukaryota</taxon>
        <taxon>Metazoa</taxon>
        <taxon>Spiralia</taxon>
        <taxon>Lophotrochozoa</taxon>
        <taxon>Annelida</taxon>
        <taxon>Polychaeta</taxon>
        <taxon>Sedentaria</taxon>
        <taxon>Canalipalpata</taxon>
        <taxon>Sabellida</taxon>
        <taxon>Oweniida</taxon>
        <taxon>Oweniidae</taxon>
        <taxon>Owenia</taxon>
    </lineage>
</organism>
<name>A0A8S4NKE2_OWEFU</name>
<keyword evidence="2" id="KW-1185">Reference proteome</keyword>
<evidence type="ECO:0000313" key="1">
    <source>
        <dbReference type="EMBL" id="CAH1780830.1"/>
    </source>
</evidence>
<comment type="caution">
    <text evidence="1">The sequence shown here is derived from an EMBL/GenBank/DDBJ whole genome shotgun (WGS) entry which is preliminary data.</text>
</comment>
<dbReference type="AlphaFoldDB" id="A0A8S4NKE2"/>
<dbReference type="Proteomes" id="UP000749559">
    <property type="component" value="Unassembled WGS sequence"/>
</dbReference>
<protein>
    <submittedName>
        <fullName evidence="1">Uncharacterized protein</fullName>
    </submittedName>
</protein>
<dbReference type="SUPFAM" id="SSF82199">
    <property type="entry name" value="SET domain"/>
    <property type="match status" value="1"/>
</dbReference>
<dbReference type="InterPro" id="IPR046341">
    <property type="entry name" value="SET_dom_sf"/>
</dbReference>
<sequence length="248" mass="27978">MPTIEHNPQKSWRPKQCVITSNDDIKKSTFLLPFLEKQADICDIPSNHNINNNKDLVTKMISLQETMSFLTNTVNKSLERLQNTIIETNAVLHDRINAIEDIQAEALSIVKSIKKETAKEDDDNKEVEESNKVDDEIEYDTECPEEYDNVIIDIDIKWNISKRAILTLPNGLRLAKSTLPGAGLGVFTDQLIPVDTYMGPYEGEIIYNEDDLFNDGEYAFAVSKKIIVVTFAVLLLKLAPILLADPPN</sequence>
<evidence type="ECO:0000313" key="2">
    <source>
        <dbReference type="Proteomes" id="UP000749559"/>
    </source>
</evidence>
<dbReference type="EMBL" id="CAIIXF020000004">
    <property type="protein sequence ID" value="CAH1780830.1"/>
    <property type="molecule type" value="Genomic_DNA"/>
</dbReference>